<feature type="domain" description="Ketosynthase family 3 (KS3)" evidence="11">
    <location>
        <begin position="2897"/>
        <end position="3327"/>
    </location>
</feature>
<dbReference type="InterPro" id="IPR014030">
    <property type="entry name" value="Ketoacyl_synth_N"/>
</dbReference>
<dbReference type="InterPro" id="IPR057326">
    <property type="entry name" value="KR_dom"/>
</dbReference>
<feature type="active site" description="Proton donor; for dehydratase activity" evidence="9">
    <location>
        <position position="936"/>
    </location>
</feature>
<dbReference type="InterPro" id="IPR050091">
    <property type="entry name" value="PKS_NRPS_Biosynth_Enz"/>
</dbReference>
<feature type="domain" description="Carrier" evidence="10">
    <location>
        <begin position="1537"/>
        <end position="1613"/>
    </location>
</feature>
<dbReference type="Pfam" id="PF21089">
    <property type="entry name" value="PKS_DH_N"/>
    <property type="match status" value="1"/>
</dbReference>
<dbReference type="InterPro" id="IPR020841">
    <property type="entry name" value="PKS_Beta-ketoAc_synthase_dom"/>
</dbReference>
<dbReference type="UniPathway" id="UPA01003"/>
<keyword evidence="4" id="KW-0596">Phosphopantetheine</keyword>
<sequence>MKRNELKEYVKKYLVNLIVSVTKLPEENVLPNLSFELFGIDSMMILELNKRFAKDFGQLSKTLFFEYENIDSLADYFVENHYVQILSLMNAESTKQKTISKPKQRFLKKSVSKRHQEIHDQKSDDDYIAIIGVGGKYPMADTLDQFWNNLKEGKDCITEIPKERWDYNDFYDKDKSRKDKVYTKWGGFISDVDKFDLTYFNMSKRESIMIDPAERLFLEASVHTFDDAGYSKQKISNTKTGVFVGVMYGQYQMYVNNIDRKSIGPTSSYASVANRVSYFFNLHGPSMAVDTMCSSSLTAFHLACESIKRGECEQAIAGGVNVCIHPAKYIILSQQRYASTDGKCRTFGEGGDGYVPGEGVGAVLLKPLKKAKQDKNQIYAVVKSSTINHDGKTNGYTVPNPNAQADLVSEALEKADINSETISYIEAHGTGTALGDPIEITGLVKAFAKSDKKLHQYCAIGSVKSNIGHCEAAAGIAAITKVILQMKYKTLVPSLNSDKLNSNIDFQATPFYVQHEMKPWKRPVINNKVYPRCAGISAFGAGGNNVHVILEEYDHQLNKESFEKEQLIILSDHSEERLQTKIKQMLEVLKCQNELIDKNQMTLENIAYTLQVGREEMEYRVAFTCSDIQNLLILLEQCHQKDYKGVSYYNASENIRKIEQLLLNNKGNVKKVEEAVKNRNLSVLKELWVQGYPVDFKKLNENSSACIISLPSYEFIKERCWVDCKRSATEILLNQQEKEAVLHPFIDYNLSTIHQQKYRKVYSFKEQVIREHVVLQQNIVAGAVLLETARAAGTLAYEKTIKILQDVMWAQPVVLKENRKTVDISITEENTGLAYNISNSDNDKKAIYVSGKLITEEPTPANRRYSLESIRRRCKDIHSRKEIEKKLQELGFNYGPSYLLTETLYCGEWESLAELNIPEKLLENQENVLFQPMILDCVLRSALGIKGELFSDNAELRVPYRLEKIEILRTIPKKCTVYAYIPDDERSEWGENIKSNFVVLDENGDEVVRILGFQARRFKHKNTDTNDDLLYYSSKWEEESFIEEKNCSGGKNVLVLCNDEQIIEKLNADGRNNYIFVIQGEKFEKQANGIYKIKATNLEHIDQVLKDCINVYGKISYILNMWNYNFNFEVALECLDLQERNTYIKKQLNSGLYTGIHLFKLFTKEKINEKVRYIALFKEDEYSSVPTESMFAAASKSVLPINNKFIIKTVQVVKSLMDNRLCETIERIIAQYDLLANESRFTENKIYGKELYAISDEGLSNHSSAIKSNGTYVITGGLGGLGYIFSTYIAKKYQSRLILLGRSELSKESEMKITELRGYGSQVTYYACDVCDFNKVDQVVRNIGEITGIIHCAGIINQTSIMSDNMTEIEAVIAPKLYGTMNLDIATKDHDLDFIVLFSSISAIVGDYGCVSYASANKFMDEFSNLREELRKRHKRNGKTICINWPLWNNGGMQLSDGDISVMYYQYSGMERIDEEAGLKGFENSLKTEYCNVMILRGNKEKIEKALKIDNVKEIAYSKNEFYESPLLKNEDKQIKDLQKKIVVYLKNILAKVLETDPSNIDENSDLERYGIDSIIVMDISTILEKDFGQLPKTLFFEFGTLNKVGKYFIENHKERVIELFGLLVEKEEINQKVIKRQHEVAKMNDPKDTDLESDDIAIIGVSARFPESETIEQFWENLRDGKDCISLIPKTRWDNNLYYSEDNKKKGGIYTQWGGFIKDIDKFDPIFFNIAPREAEAMDPQERIFLEEAYHAVENAGYSKRSLYGKKVGVFVGAMYAQYQLFGIKEKKGEFVLPESFFSNIANRLSYFMNFSGPSLTLDTACSSSLETIRQACLNIQNNECEMAIAGGVNLSLHPRKYQFLCGANFLSTDGRCRSFGEGGDGYVPGEGVGAVLLKPLRKARRDGDYIYGVIKGYATNHGGKTNGYSVPNPNAQEAVIVEAVRKANIPLETISYIECHGTGTSLGDPIEILGLDKAFANVKFNNGVCAIGSVKSNIGHLESAAGISGVVKILLQMQHKKLVKSLHSERLNPYIHLDESRFKVQQSYEDWKVIAGDKRRALISAFGAGGTNVSLILEEYKNTLDIKEKNNIPNVILLSAKNKDRLREYASNLYVYLTKVLTQKKKSRNYISIQNLAYTLQHRENEMNERLAFFASSLEDVTRKLSQYLDGNYSDNEIFVGTYNKNREEMNNLLDDEERNVYFEQLINNRKVEKLAKLWVRGFHVSWSEFYEINCGKKIPLPGYPFAKERYWINEVEEPNKITPSSVKNEMSSKLCLYGMKWKEYEYVAKKIDITKRILIVNDSQQDAKNDLKILRNFGIMEDYCINIVYGKEFCRTERNYFVINKNNSQDFVKLFEILKKECNLPEIILFLNHEVKIEETEYMNDFTGKDNIYSIFSMIKAIASENVKNKIKMVYVHGVLEDEVNPYAESIFGYSLSLKQANKNIDFLTILKSKDQNEISLLDNNLFNLIYSNDIYQCKILKIEKNKFYIREYSELMEEQSSDSLNMTEKVWVITGGFGSLGLAMARHLSNKYQAKIALLGRSPLNDENLNKLKSLKKEGMDIIYTPADVSNQNSVRNAIVQIKETFGGINAVIHAAGIYNNQMIVDKELTDIKKCLSPKIQGSMILEQELARENLDVFIMFSSLSAVLGDFGQCDYSIGNCFLLGMARYRERLRRQGLRNGKTITINWPLWRDGGMHGSSDSEKLYLKTSGMSYLDTENGMKAFDKCLESNQTDITVIVGEKNKADNILNTVSHKKTSKAIKSNQVVLNHTTQNTESVEETLLSNLKEMAAQIIRLDQDRLNEYENFGEYGFDSISLKEFSEAIESGLGVEVLPTVFYAHSNLKDLSKYLMEEYREKIKEVCSLHETTGTVEKIQEISDITSNEEPEVEKGYTEESIPYIAIIGADGVFPQSDSIEEFWENLINEKDMVTEIPKNRWNFENMYSPEKGAKNKSISKWGGFINDVDKFDAQFFNISPKEAELMDPQQRLFLQSSWKVIEDAGYKASSLSGKNIGVFVGASFNDYQNMIWDELGESRVQIPVGNMLAMLSNRVSYFMNFKGPSEVVNTACSSSMVAIHRAVTAINNGECEMAIAGGVSLSLSPMNYIIASKLEILSPDGKCKAFDESANGFVKGEGVGSILLKPLNKAIEDHDHIYAVICATNEKHGGKASSITAPDSESQAELIIETHEKALVNPNSISYIETHGTGTELGDPIEVDGLKKAFSSVKNKTNYCGLGSVKSNIGHLEPAAGIASVIKVLMAMKYEVLPTSLYVKKINPYIKLENSPFYIVNKMKKWGYLKDIDGNEMPLRAGISSFGFGGTNVYMILEKMKQYHVKSHCNNRPFIFVFSAKNQKRLFEYSAKFRDFLAKRLRYTTTQTSFNNSEVYKLAAGVLQVESNAIDGNDSLLDIGFEPFLISKLLTKIEQRYSIVLNISDVTSVCTLNEIIELIKDHIGLEHRIVDAEMMDVNDVAYTLQIGREEMNERLAIIADNLEDLYIQLKKYVEGEQSDQIYTCNTKDINLTRTEVRQYGEVLKQEMLEGNYSVEHVAKEWTKGISIDWTLFYDTLPYKVSLPTYSFAKKRHWIKKKSPDLLEILDQLQRNNISIEEADNLIMQQASQINKEGEV</sequence>
<evidence type="ECO:0000256" key="7">
    <source>
        <dbReference type="ARBA" id="ARBA00022679"/>
    </source>
</evidence>
<evidence type="ECO:0000256" key="5">
    <source>
        <dbReference type="ARBA" id="ARBA00022490"/>
    </source>
</evidence>
<dbReference type="Pfam" id="PF14765">
    <property type="entry name" value="PS-DH"/>
    <property type="match status" value="1"/>
</dbReference>
<dbReference type="InterPro" id="IPR016039">
    <property type="entry name" value="Thiolase-like"/>
</dbReference>
<evidence type="ECO:0000256" key="4">
    <source>
        <dbReference type="ARBA" id="ARBA00022450"/>
    </source>
</evidence>
<keyword evidence="6" id="KW-0597">Phosphoprotein</keyword>
<dbReference type="Pfam" id="PF22336">
    <property type="entry name" value="RhiE-like_linker"/>
    <property type="match status" value="3"/>
</dbReference>
<evidence type="ECO:0000256" key="6">
    <source>
        <dbReference type="ARBA" id="ARBA00022553"/>
    </source>
</evidence>
<feature type="active site" description="Proton acceptor; for dehydratase activity" evidence="9">
    <location>
        <position position="772"/>
    </location>
</feature>
<dbReference type="InterPro" id="IPR013968">
    <property type="entry name" value="PKS_KR"/>
</dbReference>
<dbReference type="InterPro" id="IPR018201">
    <property type="entry name" value="Ketoacyl_synth_AS"/>
</dbReference>
<dbReference type="GO" id="GO:0071770">
    <property type="term" value="P:DIM/DIP cell wall layer assembly"/>
    <property type="evidence" value="ECO:0007669"/>
    <property type="project" value="TreeGrafter"/>
</dbReference>
<dbReference type="CDD" id="cd08953">
    <property type="entry name" value="KR_2_SDR_x"/>
    <property type="match status" value="2"/>
</dbReference>
<dbReference type="SMART" id="SM00822">
    <property type="entry name" value="PKS_KR"/>
    <property type="match status" value="2"/>
</dbReference>
<dbReference type="InterPro" id="IPR049552">
    <property type="entry name" value="PKS_DH_N"/>
</dbReference>
<reference evidence="13" key="1">
    <citation type="submission" date="2018-11" db="EMBL/GenBank/DDBJ databases">
        <authorList>
            <person name="Xie Z."/>
            <person name="Hao T."/>
            <person name="Chen Y."/>
        </authorList>
    </citation>
    <scope>NUCLEOTIDE SEQUENCE</scope>
    <source>
        <strain evidence="13">MT4653</strain>
    </source>
</reference>
<dbReference type="Pfam" id="PF00109">
    <property type="entry name" value="ketoacyl-synt"/>
    <property type="match status" value="3"/>
</dbReference>
<dbReference type="Gene3D" id="1.10.1240.100">
    <property type="match status" value="2"/>
</dbReference>
<dbReference type="Pfam" id="PF02801">
    <property type="entry name" value="Ketoacyl-synt_C"/>
    <property type="match status" value="3"/>
</dbReference>
<dbReference type="CDD" id="cd00833">
    <property type="entry name" value="PKS"/>
    <property type="match status" value="3"/>
</dbReference>
<dbReference type="PROSITE" id="PS52004">
    <property type="entry name" value="KS3_2"/>
    <property type="match status" value="3"/>
</dbReference>
<dbReference type="InterPro" id="IPR054514">
    <property type="entry name" value="RhiE-like_linker"/>
</dbReference>
<dbReference type="PROSITE" id="PS50075">
    <property type="entry name" value="CARRIER"/>
    <property type="match status" value="3"/>
</dbReference>
<dbReference type="Gene3D" id="3.10.129.110">
    <property type="entry name" value="Polyketide synthase dehydratase"/>
    <property type="match status" value="1"/>
</dbReference>
<dbReference type="Pfam" id="PF08659">
    <property type="entry name" value="KR"/>
    <property type="match status" value="2"/>
</dbReference>
<name>A0A4Y5R3F8_STRMG</name>
<evidence type="ECO:0000259" key="12">
    <source>
        <dbReference type="PROSITE" id="PS52019"/>
    </source>
</evidence>
<dbReference type="Gene3D" id="1.10.1200.10">
    <property type="entry name" value="ACP-like"/>
    <property type="match status" value="3"/>
</dbReference>
<feature type="region of interest" description="N-terminal hotdog fold" evidence="9">
    <location>
        <begin position="743"/>
        <end position="860"/>
    </location>
</feature>
<dbReference type="FunFam" id="3.40.47.10:FF:000019">
    <property type="entry name" value="Polyketide synthase type I"/>
    <property type="match status" value="3"/>
</dbReference>
<dbReference type="Gene3D" id="3.30.70.3290">
    <property type="match status" value="1"/>
</dbReference>
<comment type="subcellular location">
    <subcellularLocation>
        <location evidence="2">Cytoplasm</location>
    </subcellularLocation>
</comment>
<keyword evidence="7" id="KW-0808">Transferase</keyword>
<dbReference type="InterPro" id="IPR036291">
    <property type="entry name" value="NAD(P)-bd_dom_sf"/>
</dbReference>
<dbReference type="Pfam" id="PF16197">
    <property type="entry name" value="KAsynt_C_assoc"/>
    <property type="match status" value="1"/>
</dbReference>
<dbReference type="SMART" id="SM00825">
    <property type="entry name" value="PKS_KS"/>
    <property type="match status" value="3"/>
</dbReference>
<evidence type="ECO:0000256" key="3">
    <source>
        <dbReference type="ARBA" id="ARBA00004789"/>
    </source>
</evidence>
<dbReference type="SMART" id="SM01294">
    <property type="entry name" value="PKS_PP_betabranch"/>
    <property type="match status" value="1"/>
</dbReference>
<dbReference type="Pfam" id="PF00550">
    <property type="entry name" value="PP-binding"/>
    <property type="match status" value="4"/>
</dbReference>
<comment type="function">
    <text evidence="1">Involved in some intermediate steps for the synthesis of the antibiotic polyketide bacillaene which is involved in secondary metabolism.</text>
</comment>
<dbReference type="GO" id="GO:0005737">
    <property type="term" value="C:cytoplasm"/>
    <property type="evidence" value="ECO:0007669"/>
    <property type="project" value="UniProtKB-SubCell"/>
</dbReference>
<keyword evidence="8" id="KW-0677">Repeat</keyword>
<feature type="domain" description="Carrier" evidence="10">
    <location>
        <begin position="3377"/>
        <end position="3451"/>
    </location>
</feature>
<dbReference type="InterPro" id="IPR042104">
    <property type="entry name" value="PKS_dehydratase_sf"/>
</dbReference>
<accession>A0A4Y5R3F8</accession>
<dbReference type="SUPFAM" id="SSF47336">
    <property type="entry name" value="ACP-like"/>
    <property type="match status" value="4"/>
</dbReference>
<feature type="domain" description="Carrier" evidence="10">
    <location>
        <begin position="2777"/>
        <end position="2854"/>
    </location>
</feature>
<dbReference type="GO" id="GO:0005886">
    <property type="term" value="C:plasma membrane"/>
    <property type="evidence" value="ECO:0007669"/>
    <property type="project" value="TreeGrafter"/>
</dbReference>
<dbReference type="PANTHER" id="PTHR43775">
    <property type="entry name" value="FATTY ACID SYNTHASE"/>
    <property type="match status" value="1"/>
</dbReference>
<dbReference type="SUPFAM" id="SSF51735">
    <property type="entry name" value="NAD(P)-binding Rossmann-fold domains"/>
    <property type="match status" value="2"/>
</dbReference>
<organism evidence="13">
    <name type="scientific">Streptococcus mutans</name>
    <dbReference type="NCBI Taxonomy" id="1309"/>
    <lineage>
        <taxon>Bacteria</taxon>
        <taxon>Bacillati</taxon>
        <taxon>Bacillota</taxon>
        <taxon>Bacilli</taxon>
        <taxon>Lactobacillales</taxon>
        <taxon>Streptococcaceae</taxon>
        <taxon>Streptococcus</taxon>
    </lineage>
</organism>
<evidence type="ECO:0000256" key="8">
    <source>
        <dbReference type="ARBA" id="ARBA00022737"/>
    </source>
</evidence>
<evidence type="ECO:0000259" key="10">
    <source>
        <dbReference type="PROSITE" id="PS50075"/>
    </source>
</evidence>
<comment type="pathway">
    <text evidence="3">Antibiotic biosynthesis; bacillaene biosynthesis.</text>
</comment>
<dbReference type="PROSITE" id="PS00606">
    <property type="entry name" value="KS3_1"/>
    <property type="match status" value="2"/>
</dbReference>
<dbReference type="GO" id="GO:0004315">
    <property type="term" value="F:3-oxoacyl-[acyl-carrier-protein] synthase activity"/>
    <property type="evidence" value="ECO:0007669"/>
    <property type="project" value="InterPro"/>
</dbReference>
<evidence type="ECO:0000259" key="11">
    <source>
        <dbReference type="PROSITE" id="PS52004"/>
    </source>
</evidence>
<proteinExistence type="predicted"/>
<dbReference type="Gene3D" id="3.40.47.10">
    <property type="match status" value="3"/>
</dbReference>
<dbReference type="InterPro" id="IPR049900">
    <property type="entry name" value="PKS_mFAS_DH"/>
</dbReference>
<dbReference type="PROSITE" id="PS00012">
    <property type="entry name" value="PHOSPHOPANTETHEINE"/>
    <property type="match status" value="1"/>
</dbReference>
<evidence type="ECO:0000256" key="2">
    <source>
        <dbReference type="ARBA" id="ARBA00004496"/>
    </source>
</evidence>
<feature type="domain" description="PKS/mFAS DH" evidence="12">
    <location>
        <begin position="743"/>
        <end position="1024"/>
    </location>
</feature>
<protein>
    <submittedName>
        <fullName evidence="13">Polyketide synthase</fullName>
    </submittedName>
</protein>
<dbReference type="RefSeq" id="WP_168745645.1">
    <property type="nucleotide sequence ID" value="NZ_QYCB01000003.1"/>
</dbReference>
<dbReference type="InterPro" id="IPR009081">
    <property type="entry name" value="PP-bd_ACP"/>
</dbReference>
<feature type="region of interest" description="C-terminal hotdog fold" evidence="9">
    <location>
        <begin position="875"/>
        <end position="1024"/>
    </location>
</feature>
<dbReference type="InterPro" id="IPR006162">
    <property type="entry name" value="Ppantetheine_attach_site"/>
</dbReference>
<evidence type="ECO:0000313" key="13">
    <source>
        <dbReference type="EMBL" id="QCY50756.1"/>
    </source>
</evidence>
<evidence type="ECO:0000256" key="9">
    <source>
        <dbReference type="PROSITE-ProRule" id="PRU01363"/>
    </source>
</evidence>
<dbReference type="InterPro" id="IPR032821">
    <property type="entry name" value="PKS_assoc"/>
</dbReference>
<dbReference type="InterPro" id="IPR014031">
    <property type="entry name" value="Ketoacyl_synth_C"/>
</dbReference>
<dbReference type="InterPro" id="IPR020806">
    <property type="entry name" value="PKS_PP-bd"/>
</dbReference>
<dbReference type="Pfam" id="PF21394">
    <property type="entry name" value="Beta-ketacyl_N"/>
    <property type="match status" value="2"/>
</dbReference>
<feature type="domain" description="Ketosynthase family 3 (KS3)" evidence="11">
    <location>
        <begin position="125"/>
        <end position="552"/>
    </location>
</feature>
<dbReference type="GO" id="GO:0006633">
    <property type="term" value="P:fatty acid biosynthetic process"/>
    <property type="evidence" value="ECO:0007669"/>
    <property type="project" value="InterPro"/>
</dbReference>
<dbReference type="EMBL" id="MK144294">
    <property type="protein sequence ID" value="QCY50756.1"/>
    <property type="molecule type" value="Genomic_DNA"/>
</dbReference>
<dbReference type="PANTHER" id="PTHR43775:SF37">
    <property type="entry name" value="SI:DKEY-61P9.11"/>
    <property type="match status" value="1"/>
</dbReference>
<dbReference type="InterPro" id="IPR036736">
    <property type="entry name" value="ACP-like_sf"/>
</dbReference>
<dbReference type="InterPro" id="IPR049490">
    <property type="entry name" value="C883_1060-like_KR_N"/>
</dbReference>
<dbReference type="SMART" id="SM00823">
    <property type="entry name" value="PKS_PP"/>
    <property type="match status" value="3"/>
</dbReference>
<dbReference type="PROSITE" id="PS52019">
    <property type="entry name" value="PKS_MFAS_DH"/>
    <property type="match status" value="1"/>
</dbReference>
<dbReference type="GO" id="GO:0004312">
    <property type="term" value="F:fatty acid synthase activity"/>
    <property type="evidence" value="ECO:0007669"/>
    <property type="project" value="TreeGrafter"/>
</dbReference>
<dbReference type="InterPro" id="IPR049551">
    <property type="entry name" value="PKS_DH_C"/>
</dbReference>
<dbReference type="SUPFAM" id="SSF53901">
    <property type="entry name" value="Thiolase-like"/>
    <property type="match status" value="3"/>
</dbReference>
<dbReference type="GO" id="GO:0031177">
    <property type="term" value="F:phosphopantetheine binding"/>
    <property type="evidence" value="ECO:0007669"/>
    <property type="project" value="InterPro"/>
</dbReference>
<feature type="domain" description="Ketosynthase family 3 (KS3)" evidence="11">
    <location>
        <begin position="1654"/>
        <end position="2077"/>
    </location>
</feature>
<evidence type="ECO:0000256" key="1">
    <source>
        <dbReference type="ARBA" id="ARBA00003299"/>
    </source>
</evidence>
<dbReference type="Gene3D" id="3.40.50.720">
    <property type="entry name" value="NAD(P)-binding Rossmann-like Domain"/>
    <property type="match status" value="2"/>
</dbReference>
<keyword evidence="5" id="KW-0963">Cytoplasm</keyword>